<gene>
    <name evidence="2" type="ORF">CAL65_04895</name>
</gene>
<organism evidence="2 3">
    <name type="scientific">Alkalilimnicola ehrlichii</name>
    <dbReference type="NCBI Taxonomy" id="351052"/>
    <lineage>
        <taxon>Bacteria</taxon>
        <taxon>Pseudomonadati</taxon>
        <taxon>Pseudomonadota</taxon>
        <taxon>Gammaproteobacteria</taxon>
        <taxon>Chromatiales</taxon>
        <taxon>Ectothiorhodospiraceae</taxon>
        <taxon>Alkalilimnicola</taxon>
    </lineage>
</organism>
<evidence type="ECO:0000313" key="3">
    <source>
        <dbReference type="Proteomes" id="UP000256763"/>
    </source>
</evidence>
<keyword evidence="1" id="KW-1133">Transmembrane helix</keyword>
<feature type="transmembrane region" description="Helical" evidence="1">
    <location>
        <begin position="12"/>
        <end position="35"/>
    </location>
</feature>
<reference evidence="3" key="1">
    <citation type="submission" date="2017-05" db="EMBL/GenBank/DDBJ databases">
        <authorList>
            <person name="Sharma S."/>
            <person name="Sidhu C."/>
            <person name="Pinnaka A.K."/>
        </authorList>
    </citation>
    <scope>NUCLEOTIDE SEQUENCE [LARGE SCALE GENOMIC DNA]</scope>
    <source>
        <strain evidence="3">AK93</strain>
    </source>
</reference>
<keyword evidence="1" id="KW-0812">Transmembrane</keyword>
<name>A0A3E0X012_9GAMM</name>
<accession>A0A3E0X012</accession>
<proteinExistence type="predicted"/>
<dbReference type="AlphaFoldDB" id="A0A3E0X012"/>
<comment type="caution">
    <text evidence="2">The sequence shown here is derived from an EMBL/GenBank/DDBJ whole genome shotgun (WGS) entry which is preliminary data.</text>
</comment>
<evidence type="ECO:0000256" key="1">
    <source>
        <dbReference type="SAM" id="Phobius"/>
    </source>
</evidence>
<keyword evidence="3" id="KW-1185">Reference proteome</keyword>
<protein>
    <submittedName>
        <fullName evidence="2">Uncharacterized protein</fullName>
    </submittedName>
</protein>
<evidence type="ECO:0000313" key="2">
    <source>
        <dbReference type="EMBL" id="RFA38669.1"/>
    </source>
</evidence>
<dbReference type="Proteomes" id="UP000256763">
    <property type="component" value="Unassembled WGS sequence"/>
</dbReference>
<dbReference type="EMBL" id="NFZW01000003">
    <property type="protein sequence ID" value="RFA38669.1"/>
    <property type="molecule type" value="Genomic_DNA"/>
</dbReference>
<keyword evidence="1" id="KW-0472">Membrane</keyword>
<dbReference type="RefSeq" id="WP_116347547.1">
    <property type="nucleotide sequence ID" value="NZ_NFZW01000003.1"/>
</dbReference>
<feature type="transmembrane region" description="Helical" evidence="1">
    <location>
        <begin position="47"/>
        <end position="66"/>
    </location>
</feature>
<sequence>MRRWLLSPRGLFWGFFLLVAGTISAQFLVIGTGTLPELADGMPRTRFIQLLLGTWLLSLLVLGFAWRELDRRFVRPIAAVAKGAAILTHTDSEHSLEVPKGHWLQELPTNVQYLGDKLQQTRNDMEKSFASWSERLERQNRV</sequence>